<protein>
    <recommendedName>
        <fullName evidence="3">DGQHR domain protein</fullName>
    </recommendedName>
</protein>
<dbReference type="Pfam" id="PF14072">
    <property type="entry name" value="DndB"/>
    <property type="match status" value="1"/>
</dbReference>
<dbReference type="CDD" id="cd16412">
    <property type="entry name" value="dndB"/>
    <property type="match status" value="1"/>
</dbReference>
<sequence length="402" mass="45361">MNNVETIKANPLYQGSYANGIDFNSIKYVMGGRTWIATAIPYSVLGTLIRTTEVKTKDAVISKEVVNRFLDKQHKDDLKKYIVENINSFVIPPITLVSSIDLPFKPITFSSEDLTTKEEIEEALKHHGSLMGRVTLPLGYTFTCLDGNHRTKAIAEISIENPDLIRKDNMLVNIVYETNKIKIRQDFVDINRNAKTTTSTINTLFNSRDPLSKLTSETIDNIEYLNETTELFGASISKNSKKLYTLNNIKNAIVELCGHNSQSTPSIKSFSSNLDKNKEYIEGVKLNIDVFFDMLKENSIIKDFLSQEDKKVEIRNGGLITSGVGLIIVSRVINKAMENNPNEDFINVVKRVLDYNWSRDNDFFVGKILSADKNIISNVTSIKSTADNLFNILFLQPHTNNN</sequence>
<evidence type="ECO:0008006" key="3">
    <source>
        <dbReference type="Google" id="ProtNLM"/>
    </source>
</evidence>
<dbReference type="InterPro" id="IPR017601">
    <property type="entry name" value="DGQHR-contain_dom"/>
</dbReference>
<evidence type="ECO:0000313" key="1">
    <source>
        <dbReference type="EMBL" id="OOM60288.1"/>
    </source>
</evidence>
<evidence type="ECO:0000313" key="2">
    <source>
        <dbReference type="Proteomes" id="UP000190973"/>
    </source>
</evidence>
<dbReference type="InterPro" id="IPR017642">
    <property type="entry name" value="DNA_S_mod_DndB"/>
</dbReference>
<dbReference type="NCBIfam" id="TIGR03187">
    <property type="entry name" value="DGQHR"/>
    <property type="match status" value="1"/>
</dbReference>
<name>A0A1S8S497_CLOBE</name>
<gene>
    <name evidence="1" type="ORF">CLBCK_29870</name>
</gene>
<organism evidence="1 2">
    <name type="scientific">Clostridium beijerinckii</name>
    <name type="common">Clostridium MP</name>
    <dbReference type="NCBI Taxonomy" id="1520"/>
    <lineage>
        <taxon>Bacteria</taxon>
        <taxon>Bacillati</taxon>
        <taxon>Bacillota</taxon>
        <taxon>Clostridia</taxon>
        <taxon>Eubacteriales</taxon>
        <taxon>Clostridiaceae</taxon>
        <taxon>Clostridium</taxon>
    </lineage>
</organism>
<comment type="caution">
    <text evidence="1">The sequence shown here is derived from an EMBL/GenBank/DDBJ whole genome shotgun (WGS) entry which is preliminary data.</text>
</comment>
<dbReference type="RefSeq" id="WP_173715006.1">
    <property type="nucleotide sequence ID" value="NZ_JABTAE010000001.1"/>
</dbReference>
<dbReference type="Proteomes" id="UP000190973">
    <property type="component" value="Unassembled WGS sequence"/>
</dbReference>
<reference evidence="1 2" key="1">
    <citation type="submission" date="2016-05" db="EMBL/GenBank/DDBJ databases">
        <title>Microbial solvent formation.</title>
        <authorList>
            <person name="Poehlein A."/>
            <person name="Montoya Solano J.D."/>
            <person name="Flitsch S."/>
            <person name="Krabben P."/>
            <person name="Duerre P."/>
            <person name="Daniel R."/>
        </authorList>
    </citation>
    <scope>NUCLEOTIDE SEQUENCE [LARGE SCALE GENOMIC DNA]</scope>
    <source>
        <strain evidence="1 2">DSM 53</strain>
    </source>
</reference>
<dbReference type="EMBL" id="LZZI01000054">
    <property type="protein sequence ID" value="OOM60288.1"/>
    <property type="molecule type" value="Genomic_DNA"/>
</dbReference>
<dbReference type="AlphaFoldDB" id="A0A1S8S497"/>
<accession>A0A1S8S497</accession>
<proteinExistence type="predicted"/>